<evidence type="ECO:0000313" key="2">
    <source>
        <dbReference type="Proteomes" id="UP000004097"/>
    </source>
</evidence>
<accession>E7MN27</accession>
<comment type="caution">
    <text evidence="1">The sequence shown here is derived from an EMBL/GenBank/DDBJ whole genome shotgun (WGS) entry which is preliminary data.</text>
</comment>
<protein>
    <submittedName>
        <fullName evidence="1">Uncharacterized protein</fullName>
    </submittedName>
</protein>
<keyword evidence="2" id="KW-1185">Reference proteome</keyword>
<name>E7MN27_9FIRM</name>
<dbReference type="STRING" id="706433.HMPREF9430_00945"/>
<dbReference type="EMBL" id="AECQ01000019">
    <property type="protein sequence ID" value="EFW24537.1"/>
    <property type="molecule type" value="Genomic_DNA"/>
</dbReference>
<evidence type="ECO:0000313" key="1">
    <source>
        <dbReference type="EMBL" id="EFW24537.1"/>
    </source>
</evidence>
<gene>
    <name evidence="1" type="ORF">HMPREF9430_00945</name>
</gene>
<dbReference type="HOGENOM" id="CLU_3276765_0_0_9"/>
<dbReference type="Proteomes" id="UP000004097">
    <property type="component" value="Unassembled WGS sequence"/>
</dbReference>
<sequence length="41" mass="4924">MIMGQMNLLLFSIFDNPFTTEYTKRCVSFLRKNRKPIQNNI</sequence>
<organism evidence="1 2">
    <name type="scientific">Solobacterium moorei F0204</name>
    <dbReference type="NCBI Taxonomy" id="706433"/>
    <lineage>
        <taxon>Bacteria</taxon>
        <taxon>Bacillati</taxon>
        <taxon>Bacillota</taxon>
        <taxon>Erysipelotrichia</taxon>
        <taxon>Erysipelotrichales</taxon>
        <taxon>Erysipelotrichaceae</taxon>
        <taxon>Solobacterium</taxon>
    </lineage>
</organism>
<proteinExistence type="predicted"/>
<dbReference type="AlphaFoldDB" id="E7MN27"/>
<reference evidence="1 2" key="1">
    <citation type="submission" date="2010-08" db="EMBL/GenBank/DDBJ databases">
        <authorList>
            <person name="Weinstock G."/>
            <person name="Sodergren E."/>
            <person name="Clifton S."/>
            <person name="Fulton L."/>
            <person name="Fulton B."/>
            <person name="Courtney L."/>
            <person name="Fronick C."/>
            <person name="Harrison M."/>
            <person name="Strong C."/>
            <person name="Farmer C."/>
            <person name="Delahaunty K."/>
            <person name="Markovic C."/>
            <person name="Hall O."/>
            <person name="Minx P."/>
            <person name="Tomlinson C."/>
            <person name="Mitreva M."/>
            <person name="Hou S."/>
            <person name="Chen J."/>
            <person name="Wollam A."/>
            <person name="Pepin K.H."/>
            <person name="Johnson M."/>
            <person name="Bhonagiri V."/>
            <person name="Zhang X."/>
            <person name="Suruliraj S."/>
            <person name="Warren W."/>
            <person name="Chinwalla A."/>
            <person name="Mardis E.R."/>
            <person name="Wilson R.K."/>
        </authorList>
    </citation>
    <scope>NUCLEOTIDE SEQUENCE [LARGE SCALE GENOMIC DNA]</scope>
    <source>
        <strain evidence="1 2">F0204</strain>
    </source>
</reference>